<comment type="caution">
    <text evidence="1">The sequence shown here is derived from an EMBL/GenBank/DDBJ whole genome shotgun (WGS) entry which is preliminary data.</text>
</comment>
<dbReference type="SUPFAM" id="SSF53756">
    <property type="entry name" value="UDP-Glycosyltransferase/glycogen phosphorylase"/>
    <property type="match status" value="1"/>
</dbReference>
<dbReference type="AlphaFoldDB" id="X0VJL0"/>
<dbReference type="PANTHER" id="PTHR12526">
    <property type="entry name" value="GLYCOSYLTRANSFERASE"/>
    <property type="match status" value="1"/>
</dbReference>
<protein>
    <recommendedName>
        <fullName evidence="2">Glycosyl transferase family 1 domain-containing protein</fullName>
    </recommendedName>
</protein>
<evidence type="ECO:0000313" key="1">
    <source>
        <dbReference type="EMBL" id="GAG12688.1"/>
    </source>
</evidence>
<dbReference type="Gene3D" id="3.40.50.2000">
    <property type="entry name" value="Glycogen Phosphorylase B"/>
    <property type="match status" value="2"/>
</dbReference>
<reference evidence="1" key="1">
    <citation type="journal article" date="2014" name="Front. Microbiol.">
        <title>High frequency of phylogenetically diverse reductive dehalogenase-homologous genes in deep subseafloor sedimentary metagenomes.</title>
        <authorList>
            <person name="Kawai M."/>
            <person name="Futagami T."/>
            <person name="Toyoda A."/>
            <person name="Takaki Y."/>
            <person name="Nishi S."/>
            <person name="Hori S."/>
            <person name="Arai W."/>
            <person name="Tsubouchi T."/>
            <person name="Morono Y."/>
            <person name="Uchiyama I."/>
            <person name="Ito T."/>
            <person name="Fujiyama A."/>
            <person name="Inagaki F."/>
            <person name="Takami H."/>
        </authorList>
    </citation>
    <scope>NUCLEOTIDE SEQUENCE</scope>
    <source>
        <strain evidence="1">Expedition CK06-06</strain>
    </source>
</reference>
<accession>X0VJL0</accession>
<sequence length="127" mass="14334">NVVVTGFVKDLRDYYNKASVFVAPMTFVVGIQNKVLEAMAMEVPVVSTTLANEGIDARPGEEIFVEDEPSAFADRVVELLKNKDLRKKISTNAKEFVERNFPWEKVVDRMDEVHLKISKTQNGISCQ</sequence>
<name>X0VJL0_9ZZZZ</name>
<proteinExistence type="predicted"/>
<dbReference type="PANTHER" id="PTHR12526:SF630">
    <property type="entry name" value="GLYCOSYLTRANSFERASE"/>
    <property type="match status" value="1"/>
</dbReference>
<gene>
    <name evidence="1" type="ORF">S01H1_35615</name>
</gene>
<evidence type="ECO:0008006" key="2">
    <source>
        <dbReference type="Google" id="ProtNLM"/>
    </source>
</evidence>
<organism evidence="1">
    <name type="scientific">marine sediment metagenome</name>
    <dbReference type="NCBI Taxonomy" id="412755"/>
    <lineage>
        <taxon>unclassified sequences</taxon>
        <taxon>metagenomes</taxon>
        <taxon>ecological metagenomes</taxon>
    </lineage>
</organism>
<feature type="non-terminal residue" evidence="1">
    <location>
        <position position="1"/>
    </location>
</feature>
<dbReference type="CDD" id="cd03801">
    <property type="entry name" value="GT4_PimA-like"/>
    <property type="match status" value="1"/>
</dbReference>
<dbReference type="Pfam" id="PF13692">
    <property type="entry name" value="Glyco_trans_1_4"/>
    <property type="match status" value="1"/>
</dbReference>
<dbReference type="EMBL" id="BARS01022258">
    <property type="protein sequence ID" value="GAG12688.1"/>
    <property type="molecule type" value="Genomic_DNA"/>
</dbReference>